<keyword evidence="12" id="KW-1185">Reference proteome</keyword>
<dbReference type="InterPro" id="IPR047540">
    <property type="entry name" value="BRcat_RBR_RNF31-like"/>
</dbReference>
<evidence type="ECO:0000256" key="1">
    <source>
        <dbReference type="ARBA" id="ARBA00022679"/>
    </source>
</evidence>
<dbReference type="Pfam" id="PF22191">
    <property type="entry name" value="IBR_1"/>
    <property type="match status" value="1"/>
</dbReference>
<dbReference type="InterPro" id="IPR001841">
    <property type="entry name" value="Znf_RING"/>
</dbReference>
<dbReference type="InterPro" id="IPR044066">
    <property type="entry name" value="TRIAD_supradom"/>
</dbReference>
<dbReference type="GO" id="GO:1990450">
    <property type="term" value="F:linear polyubiquitin binding"/>
    <property type="evidence" value="ECO:0007669"/>
    <property type="project" value="TreeGrafter"/>
</dbReference>
<dbReference type="PROSITE" id="PS50030">
    <property type="entry name" value="UBA"/>
    <property type="match status" value="1"/>
</dbReference>
<dbReference type="Gene3D" id="3.30.40.10">
    <property type="entry name" value="Zinc/RING finger domain, C3HC4 (zinc finger)"/>
    <property type="match status" value="1"/>
</dbReference>
<dbReference type="OrthoDB" id="9978677at2759"/>
<dbReference type="InterPro" id="IPR002867">
    <property type="entry name" value="IBR_dom"/>
</dbReference>
<dbReference type="PANTHER" id="PTHR16004">
    <property type="entry name" value="RING FINGER PROTEIN 31-RELATED"/>
    <property type="match status" value="1"/>
</dbReference>
<keyword evidence="3" id="KW-0677">Repeat</keyword>
<feature type="domain" description="UBA" evidence="8">
    <location>
        <begin position="83"/>
        <end position="124"/>
    </location>
</feature>
<dbReference type="GO" id="GO:0070530">
    <property type="term" value="F:K63-linked polyubiquitin modification-dependent protein binding"/>
    <property type="evidence" value="ECO:0007669"/>
    <property type="project" value="TreeGrafter"/>
</dbReference>
<evidence type="ECO:0000259" key="9">
    <source>
        <dbReference type="PROSITE" id="PS50089"/>
    </source>
</evidence>
<dbReference type="Gene3D" id="1.10.8.10">
    <property type="entry name" value="DNA helicase RuvA subunit, C-terminal domain"/>
    <property type="match status" value="1"/>
</dbReference>
<evidence type="ECO:0000256" key="3">
    <source>
        <dbReference type="ARBA" id="ARBA00022737"/>
    </source>
</evidence>
<dbReference type="GO" id="GO:0036435">
    <property type="term" value="F:K48-linked polyubiquitin modification-dependent protein binding"/>
    <property type="evidence" value="ECO:0007669"/>
    <property type="project" value="TreeGrafter"/>
</dbReference>
<organism evidence="11 12">
    <name type="scientific">Scyliorhinus torazame</name>
    <name type="common">Cloudy catshark</name>
    <name type="synonym">Catulus torazame</name>
    <dbReference type="NCBI Taxonomy" id="75743"/>
    <lineage>
        <taxon>Eukaryota</taxon>
        <taxon>Metazoa</taxon>
        <taxon>Chordata</taxon>
        <taxon>Craniata</taxon>
        <taxon>Vertebrata</taxon>
        <taxon>Chondrichthyes</taxon>
        <taxon>Elasmobranchii</taxon>
        <taxon>Galeomorphii</taxon>
        <taxon>Galeoidea</taxon>
        <taxon>Carcharhiniformes</taxon>
        <taxon>Scyliorhinidae</taxon>
        <taxon>Scyliorhinus</taxon>
    </lineage>
</organism>
<evidence type="ECO:0000313" key="11">
    <source>
        <dbReference type="EMBL" id="GCB82303.1"/>
    </source>
</evidence>
<dbReference type="GO" id="GO:0071797">
    <property type="term" value="C:LUBAC complex"/>
    <property type="evidence" value="ECO:0007669"/>
    <property type="project" value="InterPro"/>
</dbReference>
<feature type="non-terminal residue" evidence="11">
    <location>
        <position position="377"/>
    </location>
</feature>
<keyword evidence="2" id="KW-0479">Metal-binding</keyword>
<protein>
    <recommendedName>
        <fullName evidence="13">RING-type domain-containing protein</fullName>
    </recommendedName>
</protein>
<evidence type="ECO:0008006" key="13">
    <source>
        <dbReference type="Google" id="ProtNLM"/>
    </source>
</evidence>
<keyword evidence="6" id="KW-0862">Zinc</keyword>
<dbReference type="InterPro" id="IPR026254">
    <property type="entry name" value="RNF31-like"/>
</dbReference>
<dbReference type="PROSITE" id="PS50089">
    <property type="entry name" value="ZF_RING_2"/>
    <property type="match status" value="1"/>
</dbReference>
<dbReference type="GO" id="GO:0061630">
    <property type="term" value="F:ubiquitin protein ligase activity"/>
    <property type="evidence" value="ECO:0007669"/>
    <property type="project" value="TreeGrafter"/>
</dbReference>
<reference evidence="11 12" key="1">
    <citation type="journal article" date="2018" name="Nat. Ecol. Evol.">
        <title>Shark genomes provide insights into elasmobranch evolution and the origin of vertebrates.</title>
        <authorList>
            <person name="Hara Y"/>
            <person name="Yamaguchi K"/>
            <person name="Onimaru K"/>
            <person name="Kadota M"/>
            <person name="Koyanagi M"/>
            <person name="Keeley SD"/>
            <person name="Tatsumi K"/>
            <person name="Tanaka K"/>
            <person name="Motone F"/>
            <person name="Kageyama Y"/>
            <person name="Nozu R"/>
            <person name="Adachi N"/>
            <person name="Nishimura O"/>
            <person name="Nakagawa R"/>
            <person name="Tanegashima C"/>
            <person name="Kiyatake I"/>
            <person name="Matsumoto R"/>
            <person name="Murakumo K"/>
            <person name="Nishida K"/>
            <person name="Terakita A"/>
            <person name="Kuratani S"/>
            <person name="Sato K"/>
            <person name="Hyodo S Kuraku.S."/>
        </authorList>
    </citation>
    <scope>NUCLEOTIDE SEQUENCE [LARGE SCALE GENOMIC DNA]</scope>
</reference>
<dbReference type="Proteomes" id="UP000288216">
    <property type="component" value="Unassembled WGS sequence"/>
</dbReference>
<dbReference type="EMBL" id="BFAA01022044">
    <property type="protein sequence ID" value="GCB82303.1"/>
    <property type="molecule type" value="Genomic_DNA"/>
</dbReference>
<comment type="caution">
    <text evidence="11">The sequence shown here is derived from an EMBL/GenBank/DDBJ whole genome shotgun (WGS) entry which is preliminary data.</text>
</comment>
<proteinExistence type="predicted"/>
<sequence>KGEEQQCSPEEVFCALQCSGEEDPVAWLQTELPQVLENITDLASQKGEAMVENEVGPVTRGEARQAWLDCGGDFEEAVRECVRTRARKFREIRAMGFADQQEVLQALYMNGGDVNKAVIDLQRQLLEPFHTQIWQETEVGIQLDQPDKQRIVRQILATYNLPSWGRAEIVLSLMQEGRDHFQIHDVVEAVKESQDKEFIKRMLSLTCLVCLSLFPRNKMQSVTSCECTVCRDCFKEYFTFTVREKNIKNLVCPGCSKPDIDDEGQLLVYFSTLDVQLRDCLDVDVYNLFHKKLTERTLMKDPKFKWCTHCSNGFIYDGNQSKVTCPQCKGSFCVECKRPWESQHQGITCEEFQNWKRENDPEYQAQGLAAYLKENGI</sequence>
<dbReference type="Gene3D" id="6.10.140.1100">
    <property type="match status" value="1"/>
</dbReference>
<dbReference type="STRING" id="75743.A0A401QA92"/>
<dbReference type="Pfam" id="PF25163">
    <property type="entry name" value="UBA_RNF31"/>
    <property type="match status" value="1"/>
</dbReference>
<dbReference type="GO" id="GO:0008270">
    <property type="term" value="F:zinc ion binding"/>
    <property type="evidence" value="ECO:0007669"/>
    <property type="project" value="UniProtKB-KW"/>
</dbReference>
<evidence type="ECO:0000256" key="7">
    <source>
        <dbReference type="PROSITE-ProRule" id="PRU00175"/>
    </source>
</evidence>
<dbReference type="CDD" id="cd20337">
    <property type="entry name" value="BRcat_RBR_HOIP"/>
    <property type="match status" value="1"/>
</dbReference>
<keyword evidence="4 7" id="KW-0863">Zinc-finger</keyword>
<dbReference type="PROSITE" id="PS51873">
    <property type="entry name" value="TRIAD"/>
    <property type="match status" value="1"/>
</dbReference>
<evidence type="ECO:0000256" key="5">
    <source>
        <dbReference type="ARBA" id="ARBA00022786"/>
    </source>
</evidence>
<dbReference type="InterPro" id="IPR013083">
    <property type="entry name" value="Znf_RING/FYVE/PHD"/>
</dbReference>
<dbReference type="PANTHER" id="PTHR16004:SF5">
    <property type="entry name" value="E3 UBIQUITIN-PROTEIN LIGASE RNF31"/>
    <property type="match status" value="1"/>
</dbReference>
<dbReference type="InterPro" id="IPR047541">
    <property type="entry name" value="RNF31_RBR_mRING-HC-like"/>
</dbReference>
<dbReference type="GO" id="GO:0097039">
    <property type="term" value="P:protein linear polyubiquitination"/>
    <property type="evidence" value="ECO:0007669"/>
    <property type="project" value="TreeGrafter"/>
</dbReference>
<dbReference type="InterPro" id="IPR009060">
    <property type="entry name" value="UBA-like_sf"/>
</dbReference>
<dbReference type="Pfam" id="PF16678">
    <property type="entry name" value="UBA_HOIP"/>
    <property type="match status" value="1"/>
</dbReference>
<dbReference type="InterPro" id="IPR032065">
    <property type="entry name" value="RNF31-UBA"/>
</dbReference>
<accession>A0A401QA92</accession>
<dbReference type="InterPro" id="IPR015940">
    <property type="entry name" value="UBA"/>
</dbReference>
<evidence type="ECO:0000256" key="4">
    <source>
        <dbReference type="ARBA" id="ARBA00022771"/>
    </source>
</evidence>
<feature type="non-terminal residue" evidence="11">
    <location>
        <position position="1"/>
    </location>
</feature>
<dbReference type="SUPFAM" id="SSF57850">
    <property type="entry name" value="RING/U-box"/>
    <property type="match status" value="2"/>
</dbReference>
<dbReference type="SUPFAM" id="SSF46934">
    <property type="entry name" value="UBA-like"/>
    <property type="match status" value="1"/>
</dbReference>
<evidence type="ECO:0000256" key="2">
    <source>
        <dbReference type="ARBA" id="ARBA00022723"/>
    </source>
</evidence>
<dbReference type="SMART" id="SM00647">
    <property type="entry name" value="IBR"/>
    <property type="match status" value="1"/>
</dbReference>
<evidence type="ECO:0000313" key="12">
    <source>
        <dbReference type="Proteomes" id="UP000288216"/>
    </source>
</evidence>
<dbReference type="CDD" id="cd16631">
    <property type="entry name" value="mRING-HC-C4C4_RBR_HOIP"/>
    <property type="match status" value="1"/>
</dbReference>
<feature type="domain" description="RING-type" evidence="9">
    <location>
        <begin position="207"/>
        <end position="256"/>
    </location>
</feature>
<evidence type="ECO:0000256" key="6">
    <source>
        <dbReference type="ARBA" id="ARBA00022833"/>
    </source>
</evidence>
<keyword evidence="5" id="KW-0833">Ubl conjugation pathway</keyword>
<keyword evidence="1" id="KW-0808">Transferase</keyword>
<evidence type="ECO:0000259" key="10">
    <source>
        <dbReference type="PROSITE" id="PS51873"/>
    </source>
</evidence>
<name>A0A401QA92_SCYTO</name>
<dbReference type="InterPro" id="IPR057426">
    <property type="entry name" value="RNF31_UBA_3"/>
</dbReference>
<dbReference type="AlphaFoldDB" id="A0A401QA92"/>
<gene>
    <name evidence="11" type="ORF">scyTo_0022307</name>
</gene>
<feature type="domain" description="RING-type" evidence="10">
    <location>
        <begin position="203"/>
        <end position="377"/>
    </location>
</feature>
<evidence type="ECO:0000259" key="8">
    <source>
        <dbReference type="PROSITE" id="PS50030"/>
    </source>
</evidence>